<dbReference type="OrthoDB" id="2572390at2"/>
<comment type="caution">
    <text evidence="2">The sequence shown here is derived from an EMBL/GenBank/DDBJ whole genome shotgun (WGS) entry which is preliminary data.</text>
</comment>
<reference evidence="3" key="1">
    <citation type="submission" date="2017-11" db="EMBL/GenBank/DDBJ databases">
        <authorList>
            <person name="Zhu W."/>
        </authorList>
    </citation>
    <scope>NUCLEOTIDE SEQUENCE [LARGE SCALE GENOMIC DNA]</scope>
    <source>
        <strain evidence="3">CAU 1183</strain>
    </source>
</reference>
<proteinExistence type="predicted"/>
<sequence length="322" mass="36578">MKGEAPMEKKIIDQDIMQSLSKTEFNYERLEQPAKSQVTTVSDYNRDLLVSVGRGHGGLYTFNPNKNSFQRKYEGIFAGLIKYKNQFMALKQPNELIIFDEHLNIKRVVEVHDKSISGLHGIKVSNDGLIYIVVSQQNKVIVYEEQTLQKQAEFILSTPENDVHHINDVLVIEDSILLSMFSVSGGWKDKLPEQWDGAIVAFDRHDFKPKGIIIDNLTAPHSISMNGDNLYYCDSLNLNVSKFDIGLNQSQVVAQFTGFTRGLHFDNNILVVGQSKMKHLQDKNHKFSNVSVDGGVHLYDFDKKISRFIKLPIGNPYAIVPY</sequence>
<dbReference type="SUPFAM" id="SSF63829">
    <property type="entry name" value="Calcium-dependent phosphotriesterase"/>
    <property type="match status" value="1"/>
</dbReference>
<dbReference type="Pfam" id="PF16261">
    <property type="entry name" value="DUF4915"/>
    <property type="match status" value="1"/>
</dbReference>
<keyword evidence="3" id="KW-1185">Reference proteome</keyword>
<organism evidence="2 3">
    <name type="scientific">Oceanobacillus arenosus</name>
    <dbReference type="NCBI Taxonomy" id="1229153"/>
    <lineage>
        <taxon>Bacteria</taxon>
        <taxon>Bacillati</taxon>
        <taxon>Bacillota</taxon>
        <taxon>Bacilli</taxon>
        <taxon>Bacillales</taxon>
        <taxon>Bacillaceae</taxon>
        <taxon>Oceanobacillus</taxon>
    </lineage>
</organism>
<dbReference type="Proteomes" id="UP000257143">
    <property type="component" value="Unassembled WGS sequence"/>
</dbReference>
<accession>A0A3D8PMF1</accession>
<dbReference type="EMBL" id="PIOC01000027">
    <property type="protein sequence ID" value="RDW16411.1"/>
    <property type="molecule type" value="Genomic_DNA"/>
</dbReference>
<dbReference type="AlphaFoldDB" id="A0A3D8PMF1"/>
<gene>
    <name evidence="2" type="ORF">CWR48_17375</name>
</gene>
<evidence type="ECO:0000313" key="3">
    <source>
        <dbReference type="Proteomes" id="UP000257143"/>
    </source>
</evidence>
<protein>
    <recommendedName>
        <fullName evidence="1">Conserved hypothetical protein CHP03032 domain-containing protein</fullName>
    </recommendedName>
</protein>
<evidence type="ECO:0000313" key="2">
    <source>
        <dbReference type="EMBL" id="RDW16411.1"/>
    </source>
</evidence>
<name>A0A3D8PMF1_9BACI</name>
<dbReference type="InterPro" id="IPR017481">
    <property type="entry name" value="CHP03032"/>
</dbReference>
<evidence type="ECO:0000259" key="1">
    <source>
        <dbReference type="Pfam" id="PF16261"/>
    </source>
</evidence>
<feature type="domain" description="Conserved hypothetical protein CHP03032" evidence="1">
    <location>
        <begin position="151"/>
        <end position="290"/>
    </location>
</feature>